<evidence type="ECO:0000256" key="4">
    <source>
        <dbReference type="ARBA" id="ARBA00023136"/>
    </source>
</evidence>
<evidence type="ECO:0000259" key="6">
    <source>
        <dbReference type="Pfam" id="PF07980"/>
    </source>
</evidence>
<dbReference type="InterPro" id="IPR011990">
    <property type="entry name" value="TPR-like_helical_dom_sf"/>
</dbReference>
<dbReference type="AlphaFoldDB" id="A0A1S1J2G5"/>
<dbReference type="Gene3D" id="1.25.40.390">
    <property type="match status" value="1"/>
</dbReference>
<feature type="domain" description="SusD-like N-terminal" evidence="7">
    <location>
        <begin position="85"/>
        <end position="239"/>
    </location>
</feature>
<comment type="caution">
    <text evidence="8">The sequence shown here is derived from an EMBL/GenBank/DDBJ whole genome shotgun (WGS) entry which is preliminary data.</text>
</comment>
<feature type="domain" description="RagB/SusD" evidence="6">
    <location>
        <begin position="331"/>
        <end position="472"/>
    </location>
</feature>
<accession>A0A1S1J2G5</accession>
<evidence type="ECO:0000256" key="1">
    <source>
        <dbReference type="ARBA" id="ARBA00004442"/>
    </source>
</evidence>
<keyword evidence="3" id="KW-0732">Signal</keyword>
<dbReference type="OrthoDB" id="621570at2"/>
<evidence type="ECO:0000313" key="11">
    <source>
        <dbReference type="Proteomes" id="UP000198319"/>
    </source>
</evidence>
<dbReference type="Proteomes" id="UP000198319">
    <property type="component" value="Unassembled WGS sequence"/>
</dbReference>
<sequence>MKKSIEVLQTGFCKTNNRFRKLALSAVLALIFFNSCDNFVEVDLPKSQLTSDAVFEDAETANAAMAGLYTKLRMNGILAGSTTGLSSMLGLYTDEFNYYQPNSVSNLFNNSLTAGTPQISDIWNQSYNQIYTANSIIEGVQRSTSITQDQKNHLMGEALFVRAMLHFTLTDIYGDIPYVTTTDYTTNSKISKAPTDQIYQNALKDLNTASDLLPEKYISNERIRPNRSAAKALLARLYLYMKLYPEASNAASAVINNTLYKKESNLDRIFLKGSTETIWQLMPGTAGANTQEGDLYIFKAGPPPIVGLREEFINAFEPTDKRKTHWTAMVSNGNQRWYYAYKYKQDQPTASSLEYSVVLRLAEQYLIRAEARAFQGDLTGAKEDLNVIRNAAGLSNAAALSFQDIMIDILQQRRFELFTEFGQRFFDLKRFGKLDKTLSPLKPGWDANDRLWPIPVLELNSNPNLNPQNQGY</sequence>
<dbReference type="Pfam" id="PF07980">
    <property type="entry name" value="SusD_RagB"/>
    <property type="match status" value="1"/>
</dbReference>
<dbReference type="SUPFAM" id="SSF48452">
    <property type="entry name" value="TPR-like"/>
    <property type="match status" value="1"/>
</dbReference>
<protein>
    <submittedName>
        <fullName evidence="9">RagB/SusD family nutrient uptake outer membrane protein</fullName>
    </submittedName>
    <submittedName>
        <fullName evidence="8">Starch-binding protein</fullName>
    </submittedName>
</protein>
<dbReference type="RefSeq" id="WP_070908595.1">
    <property type="nucleotide sequence ID" value="NZ_MIKE01000027.1"/>
</dbReference>
<name>A0A1S1J2G5_9FLAO</name>
<dbReference type="EMBL" id="MIKE01000027">
    <property type="protein sequence ID" value="OHT43649.1"/>
    <property type="molecule type" value="Genomic_DNA"/>
</dbReference>
<gene>
    <name evidence="9" type="ORF">B0A71_19915</name>
    <name evidence="8" type="ORF">BHE19_17890</name>
</gene>
<dbReference type="Pfam" id="PF14322">
    <property type="entry name" value="SusD-like_3"/>
    <property type="match status" value="1"/>
</dbReference>
<proteinExistence type="inferred from homology"/>
<evidence type="ECO:0000313" key="8">
    <source>
        <dbReference type="EMBL" id="OHT43649.1"/>
    </source>
</evidence>
<evidence type="ECO:0000259" key="7">
    <source>
        <dbReference type="Pfam" id="PF14322"/>
    </source>
</evidence>
<dbReference type="Proteomes" id="UP000180252">
    <property type="component" value="Unassembled WGS sequence"/>
</dbReference>
<dbReference type="InterPro" id="IPR033985">
    <property type="entry name" value="SusD-like_N"/>
</dbReference>
<dbReference type="GO" id="GO:0009279">
    <property type="term" value="C:cell outer membrane"/>
    <property type="evidence" value="ECO:0007669"/>
    <property type="project" value="UniProtKB-SubCell"/>
</dbReference>
<evidence type="ECO:0000256" key="3">
    <source>
        <dbReference type="ARBA" id="ARBA00022729"/>
    </source>
</evidence>
<evidence type="ECO:0000256" key="5">
    <source>
        <dbReference type="ARBA" id="ARBA00023237"/>
    </source>
</evidence>
<dbReference type="CDD" id="cd08977">
    <property type="entry name" value="SusD"/>
    <property type="match status" value="1"/>
</dbReference>
<keyword evidence="11" id="KW-1185">Reference proteome</keyword>
<organism evidence="8 10">
    <name type="scientific">Flavobacterium tructae</name>
    <dbReference type="NCBI Taxonomy" id="1114873"/>
    <lineage>
        <taxon>Bacteria</taxon>
        <taxon>Pseudomonadati</taxon>
        <taxon>Bacteroidota</taxon>
        <taxon>Flavobacteriia</taxon>
        <taxon>Flavobacteriales</taxon>
        <taxon>Flavobacteriaceae</taxon>
        <taxon>Flavobacterium</taxon>
    </lineage>
</organism>
<reference evidence="8" key="2">
    <citation type="submission" date="2016-09" db="EMBL/GenBank/DDBJ databases">
        <authorList>
            <person name="Capua I."/>
            <person name="De Benedictis P."/>
            <person name="Joannis T."/>
            <person name="Lombin L.H."/>
            <person name="Cattoli G."/>
        </authorList>
    </citation>
    <scope>NUCLEOTIDE SEQUENCE [LARGE SCALE GENOMIC DNA]</scope>
    <source>
        <strain evidence="8">MSU</strain>
    </source>
</reference>
<dbReference type="EMBL" id="MUHG01000031">
    <property type="protein sequence ID" value="OXB15879.1"/>
    <property type="molecule type" value="Genomic_DNA"/>
</dbReference>
<dbReference type="InterPro" id="IPR012944">
    <property type="entry name" value="SusD_RagB_dom"/>
</dbReference>
<reference evidence="10" key="1">
    <citation type="submission" date="2016-09" db="EMBL/GenBank/DDBJ databases">
        <authorList>
            <person name="Chen S."/>
            <person name="Walker E."/>
        </authorList>
    </citation>
    <scope>NUCLEOTIDE SEQUENCE [LARGE SCALE GENOMIC DNA]</scope>
    <source>
        <strain evidence="10">MSU</strain>
    </source>
</reference>
<evidence type="ECO:0000256" key="2">
    <source>
        <dbReference type="ARBA" id="ARBA00006275"/>
    </source>
</evidence>
<reference evidence="9 11" key="3">
    <citation type="submission" date="2016-11" db="EMBL/GenBank/DDBJ databases">
        <title>Whole genomes of Flavobacteriaceae.</title>
        <authorList>
            <person name="Stine C."/>
            <person name="Li C."/>
            <person name="Tadesse D."/>
        </authorList>
    </citation>
    <scope>NUCLEOTIDE SEQUENCE [LARGE SCALE GENOMIC DNA]</scope>
    <source>
        <strain evidence="9 11">ATCC BAA-2541</strain>
    </source>
</reference>
<keyword evidence="4" id="KW-0472">Membrane</keyword>
<evidence type="ECO:0000313" key="10">
    <source>
        <dbReference type="Proteomes" id="UP000180252"/>
    </source>
</evidence>
<evidence type="ECO:0000313" key="9">
    <source>
        <dbReference type="EMBL" id="OXB15879.1"/>
    </source>
</evidence>
<dbReference type="STRING" id="1278819.BHE19_17890"/>
<comment type="similarity">
    <text evidence="2">Belongs to the SusD family.</text>
</comment>
<keyword evidence="5" id="KW-0998">Cell outer membrane</keyword>
<comment type="subcellular location">
    <subcellularLocation>
        <location evidence="1">Cell outer membrane</location>
    </subcellularLocation>
</comment>